<sequence>MRGVWLYPSPICGLVLQQLADDESSSAARVYSELLHRVESFLVSESEDDEDKAYRVLLVIVINIAVVAFLAFTQCNMTRPLKDMAKCPLALKKVGGKGEDEELVE</sequence>
<evidence type="ECO:0000256" key="1">
    <source>
        <dbReference type="SAM" id="Phobius"/>
    </source>
</evidence>
<keyword evidence="1" id="KW-0812">Transmembrane</keyword>
<keyword evidence="1" id="KW-0472">Membrane</keyword>
<accession>A0A7N2LVG0</accession>
<reference evidence="2 3" key="1">
    <citation type="journal article" date="2016" name="G3 (Bethesda)">
        <title>First Draft Assembly and Annotation of the Genome of a California Endemic Oak Quercus lobata Nee (Fagaceae).</title>
        <authorList>
            <person name="Sork V.L."/>
            <person name="Fitz-Gibbon S.T."/>
            <person name="Puiu D."/>
            <person name="Crepeau M."/>
            <person name="Gugger P.F."/>
            <person name="Sherman R."/>
            <person name="Stevens K."/>
            <person name="Langley C.H."/>
            <person name="Pellegrini M."/>
            <person name="Salzberg S.L."/>
        </authorList>
    </citation>
    <scope>NUCLEOTIDE SEQUENCE [LARGE SCALE GENOMIC DNA]</scope>
    <source>
        <strain evidence="2 3">cv. SW786</strain>
    </source>
</reference>
<dbReference type="Gramene" id="QL05p081774:mrna">
    <property type="protein sequence ID" value="QL05p081774:mrna"/>
    <property type="gene ID" value="QL05p081774"/>
</dbReference>
<reference evidence="2" key="2">
    <citation type="submission" date="2021-01" db="UniProtKB">
        <authorList>
            <consortium name="EnsemblPlants"/>
        </authorList>
    </citation>
    <scope>IDENTIFICATION</scope>
</reference>
<name>A0A7N2LVG0_QUELO</name>
<proteinExistence type="predicted"/>
<keyword evidence="3" id="KW-1185">Reference proteome</keyword>
<dbReference type="AlphaFoldDB" id="A0A7N2LVG0"/>
<evidence type="ECO:0000313" key="3">
    <source>
        <dbReference type="Proteomes" id="UP000594261"/>
    </source>
</evidence>
<feature type="transmembrane region" description="Helical" evidence="1">
    <location>
        <begin position="53"/>
        <end position="72"/>
    </location>
</feature>
<dbReference type="EnsemblPlants" id="QL05p081774:mrna">
    <property type="protein sequence ID" value="QL05p081774:mrna"/>
    <property type="gene ID" value="QL05p081774"/>
</dbReference>
<keyword evidence="1" id="KW-1133">Transmembrane helix</keyword>
<dbReference type="EMBL" id="LRBV02000005">
    <property type="status" value="NOT_ANNOTATED_CDS"/>
    <property type="molecule type" value="Genomic_DNA"/>
</dbReference>
<evidence type="ECO:0000313" key="2">
    <source>
        <dbReference type="EnsemblPlants" id="QL05p081774:mrna"/>
    </source>
</evidence>
<organism evidence="2 3">
    <name type="scientific">Quercus lobata</name>
    <name type="common">Valley oak</name>
    <dbReference type="NCBI Taxonomy" id="97700"/>
    <lineage>
        <taxon>Eukaryota</taxon>
        <taxon>Viridiplantae</taxon>
        <taxon>Streptophyta</taxon>
        <taxon>Embryophyta</taxon>
        <taxon>Tracheophyta</taxon>
        <taxon>Spermatophyta</taxon>
        <taxon>Magnoliopsida</taxon>
        <taxon>eudicotyledons</taxon>
        <taxon>Gunneridae</taxon>
        <taxon>Pentapetalae</taxon>
        <taxon>rosids</taxon>
        <taxon>fabids</taxon>
        <taxon>Fagales</taxon>
        <taxon>Fagaceae</taxon>
        <taxon>Quercus</taxon>
    </lineage>
</organism>
<dbReference type="InParanoid" id="A0A7N2LVG0"/>
<dbReference type="OMA" id="WENWERF"/>
<dbReference type="Proteomes" id="UP000594261">
    <property type="component" value="Chromosome 5"/>
</dbReference>
<protein>
    <submittedName>
        <fullName evidence="2">Uncharacterized protein</fullName>
    </submittedName>
</protein>